<evidence type="ECO:0000313" key="1">
    <source>
        <dbReference type="EMBL" id="PJA84056.1"/>
    </source>
</evidence>
<proteinExistence type="predicted"/>
<name>A0A2M7Z4F7_9BACT</name>
<organism evidence="1 2">
    <name type="scientific">Candidatus Nealsonbacteria bacterium CG_4_9_14_3_um_filter_37_13</name>
    <dbReference type="NCBI Taxonomy" id="1974695"/>
    <lineage>
        <taxon>Bacteria</taxon>
        <taxon>Candidatus Nealsoniibacteriota</taxon>
    </lineage>
</organism>
<reference evidence="2" key="1">
    <citation type="submission" date="2017-09" db="EMBL/GenBank/DDBJ databases">
        <title>Depth-based differentiation of microbial function through sediment-hosted aquifers and enrichment of novel symbionts in the deep terrestrial subsurface.</title>
        <authorList>
            <person name="Probst A.J."/>
            <person name="Ladd B."/>
            <person name="Jarett J.K."/>
            <person name="Geller-Mcgrath D.E."/>
            <person name="Sieber C.M.K."/>
            <person name="Emerson J.B."/>
            <person name="Anantharaman K."/>
            <person name="Thomas B.C."/>
            <person name="Malmstrom R."/>
            <person name="Stieglmeier M."/>
            <person name="Klingl A."/>
            <person name="Woyke T."/>
            <person name="Ryan C.M."/>
            <person name="Banfield J.F."/>
        </authorList>
    </citation>
    <scope>NUCLEOTIDE SEQUENCE [LARGE SCALE GENOMIC DNA]</scope>
</reference>
<sequence length="72" mass="7856">EEASKFAFDPQSGEIVWSVGDLEKGSGITTPAKSIAFQVAFTPNELQRGQTPEIISEAKITGEDSWTDRILE</sequence>
<protein>
    <submittedName>
        <fullName evidence="1">Uncharacterized protein</fullName>
    </submittedName>
</protein>
<accession>A0A2M7Z4F7</accession>
<dbReference type="Proteomes" id="UP000231034">
    <property type="component" value="Unassembled WGS sequence"/>
</dbReference>
<feature type="non-terminal residue" evidence="1">
    <location>
        <position position="72"/>
    </location>
</feature>
<evidence type="ECO:0000313" key="2">
    <source>
        <dbReference type="Proteomes" id="UP000231034"/>
    </source>
</evidence>
<gene>
    <name evidence="1" type="ORF">CO145_02610</name>
</gene>
<feature type="non-terminal residue" evidence="1">
    <location>
        <position position="1"/>
    </location>
</feature>
<comment type="caution">
    <text evidence="1">The sequence shown here is derived from an EMBL/GenBank/DDBJ whole genome shotgun (WGS) entry which is preliminary data.</text>
</comment>
<dbReference type="AlphaFoldDB" id="A0A2M7Z4F7"/>
<dbReference type="EMBL" id="PFVR01000093">
    <property type="protein sequence ID" value="PJA84056.1"/>
    <property type="molecule type" value="Genomic_DNA"/>
</dbReference>